<dbReference type="Pfam" id="PF00082">
    <property type="entry name" value="Peptidase_S8"/>
    <property type="match status" value="1"/>
</dbReference>
<dbReference type="InterPro" id="IPR015500">
    <property type="entry name" value="Peptidase_S8_subtilisin-rel"/>
</dbReference>
<dbReference type="SUPFAM" id="SSF52743">
    <property type="entry name" value="Subtilisin-like"/>
    <property type="match status" value="1"/>
</dbReference>
<keyword evidence="1 5" id="KW-0645">Protease</keyword>
<evidence type="ECO:0000256" key="5">
    <source>
        <dbReference type="PROSITE-ProRule" id="PRU01240"/>
    </source>
</evidence>
<organism evidence="8 9">
    <name type="scientific">Haliscomenobacter hydrossis (strain ATCC 27775 / DSM 1100 / LMG 10767 / O)</name>
    <dbReference type="NCBI Taxonomy" id="760192"/>
    <lineage>
        <taxon>Bacteria</taxon>
        <taxon>Pseudomonadati</taxon>
        <taxon>Bacteroidota</taxon>
        <taxon>Saprospiria</taxon>
        <taxon>Saprospirales</taxon>
        <taxon>Haliscomenobacteraceae</taxon>
        <taxon>Haliscomenobacter</taxon>
    </lineage>
</organism>
<reference evidence="8 9" key="1">
    <citation type="journal article" date="2011" name="Stand. Genomic Sci.">
        <title>Complete genome sequence of Haliscomenobacter hydrossis type strain (O).</title>
        <authorList>
            <consortium name="US DOE Joint Genome Institute (JGI-PGF)"/>
            <person name="Daligault H."/>
            <person name="Lapidus A."/>
            <person name="Zeytun A."/>
            <person name="Nolan M."/>
            <person name="Lucas S."/>
            <person name="Del Rio T.G."/>
            <person name="Tice H."/>
            <person name="Cheng J.F."/>
            <person name="Tapia R."/>
            <person name="Han C."/>
            <person name="Goodwin L."/>
            <person name="Pitluck S."/>
            <person name="Liolios K."/>
            <person name="Pagani I."/>
            <person name="Ivanova N."/>
            <person name="Huntemann M."/>
            <person name="Mavromatis K."/>
            <person name="Mikhailova N."/>
            <person name="Pati A."/>
            <person name="Chen A."/>
            <person name="Palaniappan K."/>
            <person name="Land M."/>
            <person name="Hauser L."/>
            <person name="Brambilla E.M."/>
            <person name="Rohde M."/>
            <person name="Verbarg S."/>
            <person name="Goker M."/>
            <person name="Bristow J."/>
            <person name="Eisen J.A."/>
            <person name="Markowitz V."/>
            <person name="Hugenholtz P."/>
            <person name="Kyrpides N.C."/>
            <person name="Klenk H.P."/>
            <person name="Woyke T."/>
        </authorList>
    </citation>
    <scope>NUCLEOTIDE SEQUENCE [LARGE SCALE GENOMIC DNA]</scope>
    <source>
        <strain evidence="9">ATCC 27775 / DSM 1100 / LMG 10767 / O</strain>
    </source>
</reference>
<evidence type="ECO:0000313" key="9">
    <source>
        <dbReference type="Proteomes" id="UP000008461"/>
    </source>
</evidence>
<keyword evidence="2 5" id="KW-0378">Hydrolase</keyword>
<dbReference type="PANTHER" id="PTHR42884">
    <property type="entry name" value="PROPROTEIN CONVERTASE SUBTILISIN/KEXIN-RELATED"/>
    <property type="match status" value="1"/>
</dbReference>
<evidence type="ECO:0000313" key="8">
    <source>
        <dbReference type="EMBL" id="AEE52191.1"/>
    </source>
</evidence>
<name>F4KPU1_HALH1</name>
<dbReference type="InterPro" id="IPR036852">
    <property type="entry name" value="Peptidase_S8/S53_dom_sf"/>
</dbReference>
<feature type="compositionally biased region" description="Pro residues" evidence="6">
    <location>
        <begin position="516"/>
        <end position="541"/>
    </location>
</feature>
<evidence type="ECO:0000256" key="3">
    <source>
        <dbReference type="ARBA" id="ARBA00022825"/>
    </source>
</evidence>
<dbReference type="OrthoDB" id="1489355at2"/>
<dbReference type="InterPro" id="IPR007730">
    <property type="entry name" value="SPOR-like_dom"/>
</dbReference>
<evidence type="ECO:0000256" key="1">
    <source>
        <dbReference type="ARBA" id="ARBA00022670"/>
    </source>
</evidence>
<dbReference type="InterPro" id="IPR000209">
    <property type="entry name" value="Peptidase_S8/S53_dom"/>
</dbReference>
<feature type="region of interest" description="Disordered" evidence="6">
    <location>
        <begin position="511"/>
        <end position="547"/>
    </location>
</feature>
<evidence type="ECO:0000256" key="6">
    <source>
        <dbReference type="SAM" id="MobiDB-lite"/>
    </source>
</evidence>
<dbReference type="PANTHER" id="PTHR42884:SF14">
    <property type="entry name" value="NEUROENDOCRINE CONVERTASE 1"/>
    <property type="match status" value="1"/>
</dbReference>
<evidence type="ECO:0000256" key="4">
    <source>
        <dbReference type="PIRSR" id="PIRSR615500-1"/>
    </source>
</evidence>
<accession>F4KPU1</accession>
<dbReference type="RefSeq" id="WP_013766729.1">
    <property type="nucleotide sequence ID" value="NC_015510.1"/>
</dbReference>
<dbReference type="AlphaFoldDB" id="F4KPU1"/>
<dbReference type="Gene3D" id="3.30.70.1070">
    <property type="entry name" value="Sporulation related repeat"/>
    <property type="match status" value="1"/>
</dbReference>
<gene>
    <name evidence="8" type="ordered locus">Halhy_4347</name>
</gene>
<proteinExistence type="inferred from homology"/>
<feature type="active site" description="Charge relay system" evidence="4 5">
    <location>
        <position position="442"/>
    </location>
</feature>
<dbReference type="STRING" id="760192.Halhy_4347"/>
<dbReference type="GO" id="GO:0004252">
    <property type="term" value="F:serine-type endopeptidase activity"/>
    <property type="evidence" value="ECO:0007669"/>
    <property type="project" value="UniProtKB-UniRule"/>
</dbReference>
<dbReference type="PROSITE" id="PS00137">
    <property type="entry name" value="SUBTILASE_HIS"/>
    <property type="match status" value="1"/>
</dbReference>
<dbReference type="InterPro" id="IPR036680">
    <property type="entry name" value="SPOR-like_sf"/>
</dbReference>
<dbReference type="InterPro" id="IPR022398">
    <property type="entry name" value="Peptidase_S8_His-AS"/>
</dbReference>
<dbReference type="SUPFAM" id="SSF110997">
    <property type="entry name" value="Sporulation related repeat"/>
    <property type="match status" value="1"/>
</dbReference>
<dbReference type="PROSITE" id="PS51724">
    <property type="entry name" value="SPOR"/>
    <property type="match status" value="1"/>
</dbReference>
<dbReference type="GO" id="GO:0042834">
    <property type="term" value="F:peptidoglycan binding"/>
    <property type="evidence" value="ECO:0007669"/>
    <property type="project" value="InterPro"/>
</dbReference>
<sequence length="639" mass="69984">MDQISIHSDQGEIKLRKSKALVGLKMAQTRSLHEPDYINKEVHQSLGGFKIVELSIEDTNVNAKLDEVRAHDEVEVGTHVYYPENSDRPLIATGEIFITYHEGVSDEEQMVALDAFNLELVERRGPDVLVARVTAESPNPIKTATLLQKSCLVKYAEPDIDTVLDQYFLPTDTLMASMWHLQNNGYVPDANVQLRRGIDTKVVAAWRKLGSLGSPNINIAIVDNGFDLTHPDLKNKIIKPFDFWNNSPQILQGDARYTHGTPCASVALAASNGVGMVGSAPNARFIPVSGTSFSVRATEAIFNYCVNNGADIISCSWGSTDRNYQLNSEKQQIIANAARRGRNGRGCVILYAAGNDQLSYINFYAQHPDVIAVAACTSQGVHAPYSNMGMEVTVCAPSNGDWPIIAARAWWDQGDPREQGERRYWIDGLSRGNQYKHFGGTSSATPLVAGVCALMLTANPDLTAREVKQILTQTADKIGNPAEYINGHSRKYGYGMVNAERAVAEAMRRRGMNTPTPMPNPTPTQPIAQPNPTPQPRPTPQPVNTGGSSVFEVNVNQMPRSGWGVQIGVYSNYDNVLSLVAKIKQQFGQAVFVVVSNQNGRQLYKVVVGAYANVNEASIMQSRLTQSGYQGFVKNLADV</sequence>
<dbReference type="PROSITE" id="PS51892">
    <property type="entry name" value="SUBTILASE"/>
    <property type="match status" value="1"/>
</dbReference>
<evidence type="ECO:0000259" key="7">
    <source>
        <dbReference type="PROSITE" id="PS51724"/>
    </source>
</evidence>
<feature type="active site" description="Charge relay system" evidence="4 5">
    <location>
        <position position="223"/>
    </location>
</feature>
<comment type="similarity">
    <text evidence="5">Belongs to the peptidase S8 family.</text>
</comment>
<dbReference type="Gene3D" id="3.40.50.200">
    <property type="entry name" value="Peptidase S8/S53 domain"/>
    <property type="match status" value="1"/>
</dbReference>
<dbReference type="Pfam" id="PF05036">
    <property type="entry name" value="SPOR"/>
    <property type="match status" value="1"/>
</dbReference>
<dbReference type="PRINTS" id="PR00723">
    <property type="entry name" value="SUBTILISIN"/>
</dbReference>
<dbReference type="Proteomes" id="UP000008461">
    <property type="component" value="Chromosome"/>
</dbReference>
<keyword evidence="3 5" id="KW-0720">Serine protease</keyword>
<feature type="active site" description="Charge relay system" evidence="4 5">
    <location>
        <position position="259"/>
    </location>
</feature>
<dbReference type="GO" id="GO:0016020">
    <property type="term" value="C:membrane"/>
    <property type="evidence" value="ECO:0007669"/>
    <property type="project" value="TreeGrafter"/>
</dbReference>
<protein>
    <submittedName>
        <fullName evidence="8">Peptidase S8 and S53 subtilisin kexin sedolisin</fullName>
    </submittedName>
</protein>
<evidence type="ECO:0000256" key="2">
    <source>
        <dbReference type="ARBA" id="ARBA00022801"/>
    </source>
</evidence>
<dbReference type="InterPro" id="IPR023828">
    <property type="entry name" value="Peptidase_S8_Ser-AS"/>
</dbReference>
<dbReference type="eggNOG" id="COG3087">
    <property type="taxonomic scope" value="Bacteria"/>
</dbReference>
<dbReference type="HOGENOM" id="CLU_011263_10_1_10"/>
<dbReference type="KEGG" id="hhy:Halhy_4347"/>
<feature type="domain" description="SPOR" evidence="7">
    <location>
        <begin position="557"/>
        <end position="636"/>
    </location>
</feature>
<keyword evidence="9" id="KW-1185">Reference proteome</keyword>
<dbReference type="eggNOG" id="COG1404">
    <property type="taxonomic scope" value="Bacteria"/>
</dbReference>
<dbReference type="PROSITE" id="PS00138">
    <property type="entry name" value="SUBTILASE_SER"/>
    <property type="match status" value="1"/>
</dbReference>
<dbReference type="EMBL" id="CP002691">
    <property type="protein sequence ID" value="AEE52191.1"/>
    <property type="molecule type" value="Genomic_DNA"/>
</dbReference>
<reference key="2">
    <citation type="submission" date="2011-04" db="EMBL/GenBank/DDBJ databases">
        <title>Complete sequence of chromosome of Haliscomenobacter hydrossis DSM 1100.</title>
        <authorList>
            <consortium name="US DOE Joint Genome Institute (JGI-PGF)"/>
            <person name="Lucas S."/>
            <person name="Han J."/>
            <person name="Lapidus A."/>
            <person name="Bruce D."/>
            <person name="Goodwin L."/>
            <person name="Pitluck S."/>
            <person name="Peters L."/>
            <person name="Kyrpides N."/>
            <person name="Mavromatis K."/>
            <person name="Ivanova N."/>
            <person name="Ovchinnikova G."/>
            <person name="Pagani I."/>
            <person name="Daligault H."/>
            <person name="Detter J.C."/>
            <person name="Han C."/>
            <person name="Land M."/>
            <person name="Hauser L."/>
            <person name="Markowitz V."/>
            <person name="Cheng J.-F."/>
            <person name="Hugenholtz P."/>
            <person name="Woyke T."/>
            <person name="Wu D."/>
            <person name="Verbarg S."/>
            <person name="Frueling A."/>
            <person name="Brambilla E."/>
            <person name="Klenk H.-P."/>
            <person name="Eisen J.A."/>
        </authorList>
    </citation>
    <scope>NUCLEOTIDE SEQUENCE</scope>
    <source>
        <strain>DSM 1100</strain>
    </source>
</reference>
<dbReference type="GO" id="GO:0016485">
    <property type="term" value="P:protein processing"/>
    <property type="evidence" value="ECO:0007669"/>
    <property type="project" value="TreeGrafter"/>
</dbReference>